<protein>
    <submittedName>
        <fullName evidence="4">Beta-galactosidase</fullName>
    </submittedName>
</protein>
<keyword evidence="2" id="KW-0326">Glycosidase</keyword>
<dbReference type="Pfam" id="PF21467">
    <property type="entry name" value="BetaGal_gal-bd"/>
    <property type="match status" value="1"/>
</dbReference>
<comment type="caution">
    <text evidence="4">The sequence shown here is derived from an EMBL/GenBank/DDBJ whole genome shotgun (WGS) entry which is preliminary data.</text>
</comment>
<dbReference type="Gene3D" id="2.60.120.260">
    <property type="entry name" value="Galactose-binding domain-like"/>
    <property type="match status" value="1"/>
</dbReference>
<dbReference type="SUPFAM" id="SSF49785">
    <property type="entry name" value="Galactose-binding domain-like"/>
    <property type="match status" value="1"/>
</dbReference>
<feature type="domain" description="Beta-galactosidase galactose-binding" evidence="3">
    <location>
        <begin position="11"/>
        <end position="93"/>
    </location>
</feature>
<evidence type="ECO:0000313" key="4">
    <source>
        <dbReference type="EMBL" id="KAA0057635.1"/>
    </source>
</evidence>
<dbReference type="AlphaFoldDB" id="A0A5A7UVP2"/>
<accession>A0A5A7UVP2</accession>
<gene>
    <name evidence="4" type="ORF">E6C27_scaffold44275G00010</name>
</gene>
<dbReference type="InterPro" id="IPR001944">
    <property type="entry name" value="Glycoside_Hdrlase_35"/>
</dbReference>
<organism evidence="4 5">
    <name type="scientific">Cucumis melo var. makuwa</name>
    <name type="common">Oriental melon</name>
    <dbReference type="NCBI Taxonomy" id="1194695"/>
    <lineage>
        <taxon>Eukaryota</taxon>
        <taxon>Viridiplantae</taxon>
        <taxon>Streptophyta</taxon>
        <taxon>Embryophyta</taxon>
        <taxon>Tracheophyta</taxon>
        <taxon>Spermatophyta</taxon>
        <taxon>Magnoliopsida</taxon>
        <taxon>eudicotyledons</taxon>
        <taxon>Gunneridae</taxon>
        <taxon>Pentapetalae</taxon>
        <taxon>rosids</taxon>
        <taxon>fabids</taxon>
        <taxon>Cucurbitales</taxon>
        <taxon>Cucurbitaceae</taxon>
        <taxon>Benincaseae</taxon>
        <taxon>Cucumis</taxon>
    </lineage>
</organism>
<evidence type="ECO:0000313" key="5">
    <source>
        <dbReference type="Proteomes" id="UP000321393"/>
    </source>
</evidence>
<dbReference type="STRING" id="1194695.A0A5A7UVP2"/>
<name>A0A5A7UVP2_CUCMM</name>
<keyword evidence="1" id="KW-0378">Hydrolase</keyword>
<dbReference type="GO" id="GO:0004553">
    <property type="term" value="F:hydrolase activity, hydrolyzing O-glycosyl compounds"/>
    <property type="evidence" value="ECO:0007669"/>
    <property type="project" value="InterPro"/>
</dbReference>
<dbReference type="EMBL" id="SSTE01007052">
    <property type="protein sequence ID" value="KAA0057635.1"/>
    <property type="molecule type" value="Genomic_DNA"/>
</dbReference>
<dbReference type="InterPro" id="IPR048913">
    <property type="entry name" value="BetaGal_gal-bd"/>
</dbReference>
<evidence type="ECO:0000256" key="1">
    <source>
        <dbReference type="ARBA" id="ARBA00022801"/>
    </source>
</evidence>
<evidence type="ECO:0000259" key="3">
    <source>
        <dbReference type="Pfam" id="PF21467"/>
    </source>
</evidence>
<proteinExistence type="predicted"/>
<evidence type="ECO:0000256" key="2">
    <source>
        <dbReference type="ARBA" id="ARBA00023295"/>
    </source>
</evidence>
<sequence>MVKKLHLSNLQTTFNTPTGNEPLALDMSSMSKGQIWVNGRSIGRYFPGYIANGKCNKCSYTGFFTEKKCLWNCGGPSQKWYHIPRDWLSPNGNLLIIFEEIGGNPGGISLVKRTAF</sequence>
<dbReference type="OrthoDB" id="1657402at2759"/>
<reference evidence="4 5" key="1">
    <citation type="submission" date="2019-08" db="EMBL/GenBank/DDBJ databases">
        <title>Draft genome sequences of two oriental melons (Cucumis melo L. var makuwa).</title>
        <authorList>
            <person name="Kwon S.-Y."/>
        </authorList>
    </citation>
    <scope>NUCLEOTIDE SEQUENCE [LARGE SCALE GENOMIC DNA]</scope>
    <source>
        <strain evidence="5">cv. SW 3</strain>
        <tissue evidence="4">Leaf</tissue>
    </source>
</reference>
<dbReference type="Proteomes" id="UP000321393">
    <property type="component" value="Unassembled WGS sequence"/>
</dbReference>
<dbReference type="GO" id="GO:0005975">
    <property type="term" value="P:carbohydrate metabolic process"/>
    <property type="evidence" value="ECO:0007669"/>
    <property type="project" value="InterPro"/>
</dbReference>
<dbReference type="InterPro" id="IPR008979">
    <property type="entry name" value="Galactose-bd-like_sf"/>
</dbReference>
<dbReference type="PANTHER" id="PTHR23421">
    <property type="entry name" value="BETA-GALACTOSIDASE RELATED"/>
    <property type="match status" value="1"/>
</dbReference>